<keyword evidence="4" id="KW-0235">DNA replication</keyword>
<dbReference type="GO" id="GO:0003887">
    <property type="term" value="F:DNA-directed DNA polymerase activity"/>
    <property type="evidence" value="ECO:0007669"/>
    <property type="project" value="UniProtKB-KW"/>
</dbReference>
<evidence type="ECO:0000256" key="1">
    <source>
        <dbReference type="ARBA" id="ARBA00012417"/>
    </source>
</evidence>
<protein>
    <recommendedName>
        <fullName evidence="1">DNA-directed DNA polymerase</fullName>
        <ecNumber evidence="1">2.7.7.7</ecNumber>
    </recommendedName>
</protein>
<reference evidence="9" key="1">
    <citation type="journal article" date="2015" name="Nature">
        <title>Complex archaea that bridge the gap between prokaryotes and eukaryotes.</title>
        <authorList>
            <person name="Spang A."/>
            <person name="Saw J.H."/>
            <person name="Jorgensen S.L."/>
            <person name="Zaremba-Niedzwiedzka K."/>
            <person name="Martijn J."/>
            <person name="Lind A.E."/>
            <person name="van Eijk R."/>
            <person name="Schleper C."/>
            <person name="Guy L."/>
            <person name="Ettema T.J."/>
        </authorList>
    </citation>
    <scope>NUCLEOTIDE SEQUENCE</scope>
</reference>
<dbReference type="GO" id="GO:0003677">
    <property type="term" value="F:DNA binding"/>
    <property type="evidence" value="ECO:0007669"/>
    <property type="project" value="InterPro"/>
</dbReference>
<evidence type="ECO:0000256" key="6">
    <source>
        <dbReference type="ARBA" id="ARBA00034754"/>
    </source>
</evidence>
<organism evidence="9">
    <name type="scientific">marine sediment metagenome</name>
    <dbReference type="NCBI Taxonomy" id="412755"/>
    <lineage>
        <taxon>unclassified sequences</taxon>
        <taxon>metagenomes</taxon>
        <taxon>ecological metagenomes</taxon>
    </lineage>
</organism>
<dbReference type="Pfam" id="PF21694">
    <property type="entry name" value="DNA_pol3_delta_C"/>
    <property type="match status" value="1"/>
</dbReference>
<dbReference type="GO" id="GO:0006261">
    <property type="term" value="P:DNA-templated DNA replication"/>
    <property type="evidence" value="ECO:0007669"/>
    <property type="project" value="TreeGrafter"/>
</dbReference>
<evidence type="ECO:0000256" key="3">
    <source>
        <dbReference type="ARBA" id="ARBA00022695"/>
    </source>
</evidence>
<dbReference type="Gene3D" id="1.20.272.10">
    <property type="match status" value="1"/>
</dbReference>
<keyword evidence="5" id="KW-0239">DNA-directed DNA polymerase</keyword>
<dbReference type="InterPro" id="IPR048466">
    <property type="entry name" value="DNA_pol3_delta-like_C"/>
</dbReference>
<name>A0A0F9A1L5_9ZZZZ</name>
<comment type="caution">
    <text evidence="9">The sequence shown here is derived from an EMBL/GenBank/DDBJ whole genome shotgun (WGS) entry which is preliminary data.</text>
</comment>
<accession>A0A0F9A1L5</accession>
<evidence type="ECO:0000313" key="9">
    <source>
        <dbReference type="EMBL" id="KKK91970.1"/>
    </source>
</evidence>
<dbReference type="InterPro" id="IPR008921">
    <property type="entry name" value="DNA_pol3_clamp-load_cplx_C"/>
</dbReference>
<feature type="non-terminal residue" evidence="9">
    <location>
        <position position="1"/>
    </location>
</feature>
<dbReference type="GO" id="GO:0009360">
    <property type="term" value="C:DNA polymerase III complex"/>
    <property type="evidence" value="ECO:0007669"/>
    <property type="project" value="TreeGrafter"/>
</dbReference>
<gene>
    <name evidence="9" type="ORF">LCGC14_2707600</name>
</gene>
<comment type="similarity">
    <text evidence="6">Belongs to the DNA polymerase HolA subunit family.</text>
</comment>
<keyword evidence="2" id="KW-0808">Transferase</keyword>
<evidence type="ECO:0000256" key="7">
    <source>
        <dbReference type="ARBA" id="ARBA00049244"/>
    </source>
</evidence>
<evidence type="ECO:0000259" key="8">
    <source>
        <dbReference type="Pfam" id="PF21694"/>
    </source>
</evidence>
<evidence type="ECO:0000256" key="5">
    <source>
        <dbReference type="ARBA" id="ARBA00022932"/>
    </source>
</evidence>
<dbReference type="AlphaFoldDB" id="A0A0F9A1L5"/>
<dbReference type="EC" id="2.7.7.7" evidence="1"/>
<dbReference type="SUPFAM" id="SSF48019">
    <property type="entry name" value="post-AAA+ oligomerization domain-like"/>
    <property type="match status" value="1"/>
</dbReference>
<dbReference type="InterPro" id="IPR005790">
    <property type="entry name" value="DNA_polIII_delta"/>
</dbReference>
<feature type="domain" description="DNA polymerase III delta subunit-like C-terminal" evidence="8">
    <location>
        <begin position="142"/>
        <end position="244"/>
    </location>
</feature>
<comment type="catalytic activity">
    <reaction evidence="7">
        <text>DNA(n) + a 2'-deoxyribonucleoside 5'-triphosphate = DNA(n+1) + diphosphate</text>
        <dbReference type="Rhea" id="RHEA:22508"/>
        <dbReference type="Rhea" id="RHEA-COMP:17339"/>
        <dbReference type="Rhea" id="RHEA-COMP:17340"/>
        <dbReference type="ChEBI" id="CHEBI:33019"/>
        <dbReference type="ChEBI" id="CHEBI:61560"/>
        <dbReference type="ChEBI" id="CHEBI:173112"/>
        <dbReference type="EC" id="2.7.7.7"/>
    </reaction>
</comment>
<dbReference type="NCBIfam" id="TIGR01128">
    <property type="entry name" value="holA"/>
    <property type="match status" value="1"/>
</dbReference>
<proteinExistence type="inferred from homology"/>
<dbReference type="EMBL" id="LAZR01048421">
    <property type="protein sequence ID" value="KKK91970.1"/>
    <property type="molecule type" value="Genomic_DNA"/>
</dbReference>
<dbReference type="PANTHER" id="PTHR34388:SF1">
    <property type="entry name" value="DNA POLYMERASE III SUBUNIT DELTA"/>
    <property type="match status" value="1"/>
</dbReference>
<keyword evidence="3" id="KW-0548">Nucleotidyltransferase</keyword>
<dbReference type="PANTHER" id="PTHR34388">
    <property type="entry name" value="DNA POLYMERASE III SUBUNIT DELTA"/>
    <property type="match status" value="1"/>
</dbReference>
<evidence type="ECO:0000256" key="2">
    <source>
        <dbReference type="ARBA" id="ARBA00022679"/>
    </source>
</evidence>
<sequence length="246" mass="27223">DGLPMYLDESDMRPLFGGRRVFIVKGAKEIPPLPSGDDVLIIVSASKKKLKSSNANRIHNFPKLKTYDDNNEVISWILKEGARLNIDLSRVAGALFVNCGRSLRKISSEIGKLAILSPTGAVAPQDARSIMCFSADLTPKSVVDSVCEGRPAMALAFLDKLQEGGDETGWIIAFLQRHVLRQFQMESLNEAGVPQTEAASRLGVHPFVYRKMSESRLGLWSRSSLFSSVEKLRELDVAHKRGKSRR</sequence>
<evidence type="ECO:0000256" key="4">
    <source>
        <dbReference type="ARBA" id="ARBA00022705"/>
    </source>
</evidence>